<reference evidence="7 8" key="1">
    <citation type="journal article" date="2020" name="Microorganisms">
        <title>Simultaneous Genome Sequencing of Prosthecochloris ethylica and Desulfuromonas acetoxidans within a Syntrophic Mixture Reveals Unique Pili and Protein Interactions.</title>
        <authorList>
            <person name="Kyndt J.A."/>
            <person name="Van Beeumen J.J."/>
            <person name="Meyer T.E."/>
        </authorList>
    </citation>
    <scope>NUCLEOTIDE SEQUENCE [LARGE SCALE GENOMIC DNA]</scope>
    <source>
        <strain evidence="7 8">N3</strain>
    </source>
</reference>
<protein>
    <recommendedName>
        <fullName evidence="4">tRNA pseudouridine synthase A</fullName>
        <ecNumber evidence="4">5.4.99.12</ecNumber>
    </recommendedName>
    <alternativeName>
        <fullName evidence="4">tRNA pseudouridine(38-40) synthase</fullName>
    </alternativeName>
    <alternativeName>
        <fullName evidence="4">tRNA pseudouridylate synthase I</fullName>
    </alternativeName>
    <alternativeName>
        <fullName evidence="4">tRNA-uridine isomerase I</fullName>
    </alternativeName>
</protein>
<feature type="domain" description="Pseudouridine synthase I TruA alpha/beta" evidence="6">
    <location>
        <begin position="2"/>
        <end position="100"/>
    </location>
</feature>
<dbReference type="Proteomes" id="UP000619838">
    <property type="component" value="Unassembled WGS sequence"/>
</dbReference>
<dbReference type="InterPro" id="IPR001406">
    <property type="entry name" value="PsdUridine_synth_TruA"/>
</dbReference>
<keyword evidence="3 4" id="KW-0413">Isomerase</keyword>
<dbReference type="PIRSF" id="PIRSF001430">
    <property type="entry name" value="tRNA_psdUrid_synth"/>
    <property type="match status" value="1"/>
</dbReference>
<evidence type="ECO:0000259" key="6">
    <source>
        <dbReference type="Pfam" id="PF01416"/>
    </source>
</evidence>
<evidence type="ECO:0000256" key="5">
    <source>
        <dbReference type="RuleBase" id="RU003792"/>
    </source>
</evidence>
<comment type="catalytic activity">
    <reaction evidence="4 5">
        <text>uridine(38/39/40) in tRNA = pseudouridine(38/39/40) in tRNA</text>
        <dbReference type="Rhea" id="RHEA:22376"/>
        <dbReference type="Rhea" id="RHEA-COMP:10085"/>
        <dbReference type="Rhea" id="RHEA-COMP:10087"/>
        <dbReference type="ChEBI" id="CHEBI:65314"/>
        <dbReference type="ChEBI" id="CHEBI:65315"/>
        <dbReference type="EC" id="5.4.99.12"/>
    </reaction>
</comment>
<evidence type="ECO:0000256" key="2">
    <source>
        <dbReference type="ARBA" id="ARBA00022694"/>
    </source>
</evidence>
<comment type="caution">
    <text evidence="7">The sequence shown here is derived from an EMBL/GenBank/DDBJ whole genome shotgun (WGS) entry which is preliminary data.</text>
</comment>
<feature type="domain" description="Pseudouridine synthase I TruA alpha/beta" evidence="6">
    <location>
        <begin position="140"/>
        <end position="235"/>
    </location>
</feature>
<dbReference type="InterPro" id="IPR020094">
    <property type="entry name" value="TruA/RsuA/RluB/E/F_N"/>
</dbReference>
<dbReference type="Gene3D" id="3.30.70.580">
    <property type="entry name" value="Pseudouridine synthase I, catalytic domain, N-terminal subdomain"/>
    <property type="match status" value="1"/>
</dbReference>
<keyword evidence="8" id="KW-1185">Reference proteome</keyword>
<dbReference type="NCBIfam" id="TIGR00071">
    <property type="entry name" value="hisT_truA"/>
    <property type="match status" value="1"/>
</dbReference>
<evidence type="ECO:0000256" key="1">
    <source>
        <dbReference type="ARBA" id="ARBA00009375"/>
    </source>
</evidence>
<proteinExistence type="inferred from homology"/>
<name>A0ABR9XSM2_9CHLB</name>
<dbReference type="Pfam" id="PF01416">
    <property type="entry name" value="PseudoU_synth_1"/>
    <property type="match status" value="2"/>
</dbReference>
<dbReference type="HAMAP" id="MF_00171">
    <property type="entry name" value="TruA"/>
    <property type="match status" value="1"/>
</dbReference>
<dbReference type="Gene3D" id="3.30.70.660">
    <property type="entry name" value="Pseudouridine synthase I, catalytic domain, C-terminal subdomain"/>
    <property type="match status" value="1"/>
</dbReference>
<dbReference type="SUPFAM" id="SSF55120">
    <property type="entry name" value="Pseudouridine synthase"/>
    <property type="match status" value="1"/>
</dbReference>
<gene>
    <name evidence="4 7" type="primary">truA</name>
    <name evidence="7" type="ORF">INT08_06990</name>
</gene>
<feature type="active site" description="Nucleophile" evidence="4">
    <location>
        <position position="48"/>
    </location>
</feature>
<dbReference type="InterPro" id="IPR020097">
    <property type="entry name" value="PsdUridine_synth_TruA_a/b_dom"/>
</dbReference>
<comment type="subunit">
    <text evidence="4">Homodimer.</text>
</comment>
<evidence type="ECO:0000256" key="4">
    <source>
        <dbReference type="HAMAP-Rule" id="MF_00171"/>
    </source>
</evidence>
<dbReference type="EMBL" id="JADGII010000009">
    <property type="protein sequence ID" value="MBF0636917.1"/>
    <property type="molecule type" value="Genomic_DNA"/>
</dbReference>
<accession>A0ABR9XSM2</accession>
<keyword evidence="2 4" id="KW-0819">tRNA processing</keyword>
<dbReference type="InterPro" id="IPR020103">
    <property type="entry name" value="PsdUridine_synth_cat_dom_sf"/>
</dbReference>
<dbReference type="CDD" id="cd02570">
    <property type="entry name" value="PseudoU_synth_EcTruA"/>
    <property type="match status" value="1"/>
</dbReference>
<comment type="function">
    <text evidence="4">Formation of pseudouridine at positions 38, 39 and 40 in the anticodon stem and loop of transfer RNAs.</text>
</comment>
<dbReference type="PANTHER" id="PTHR11142:SF0">
    <property type="entry name" value="TRNA PSEUDOURIDINE SYNTHASE-LIKE 1"/>
    <property type="match status" value="1"/>
</dbReference>
<organism evidence="7 8">
    <name type="scientific">Prosthecochloris ethylica</name>
    <dbReference type="NCBI Taxonomy" id="2743976"/>
    <lineage>
        <taxon>Bacteria</taxon>
        <taxon>Pseudomonadati</taxon>
        <taxon>Chlorobiota</taxon>
        <taxon>Chlorobiia</taxon>
        <taxon>Chlorobiales</taxon>
        <taxon>Chlorobiaceae</taxon>
        <taxon>Prosthecochloris</taxon>
    </lineage>
</organism>
<sequence>MVIEYDGTDFAGWQRQPAGVTTVQGEIERVLCSVLDEEISLAAAGRTDRGVHALGQVASCMTTSSIELQRLHHALNSLLPPSIRIRDVTEAGESFHARYSALWRSYRYVLALRQSALGYRFSGTYRGKRPPDIDRLNRSASLLCGTHDFSAFSKKGSDPSSTICSVMEASWSVGDGQLVFSITANRFLRSMVRFLVSATLELGAGELSDALASGRCPNALRPAEARGLFFREVGYEPDEMG</sequence>
<comment type="similarity">
    <text evidence="1 4 5">Belongs to the tRNA pseudouridine synthase TruA family.</text>
</comment>
<evidence type="ECO:0000256" key="3">
    <source>
        <dbReference type="ARBA" id="ARBA00023235"/>
    </source>
</evidence>
<dbReference type="EC" id="5.4.99.12" evidence="4"/>
<dbReference type="GO" id="GO:0160147">
    <property type="term" value="F:tRNA pseudouridine(38-40) synthase activity"/>
    <property type="evidence" value="ECO:0007669"/>
    <property type="project" value="UniProtKB-EC"/>
</dbReference>
<dbReference type="PANTHER" id="PTHR11142">
    <property type="entry name" value="PSEUDOURIDYLATE SYNTHASE"/>
    <property type="match status" value="1"/>
</dbReference>
<feature type="binding site" evidence="4">
    <location>
        <position position="106"/>
    </location>
    <ligand>
        <name>substrate</name>
    </ligand>
</feature>
<dbReference type="InterPro" id="IPR020095">
    <property type="entry name" value="PsdUridine_synth_TruA_C"/>
</dbReference>
<comment type="caution">
    <text evidence="4">Lacks conserved residue(s) required for the propagation of feature annotation.</text>
</comment>
<evidence type="ECO:0000313" key="8">
    <source>
        <dbReference type="Proteomes" id="UP000619838"/>
    </source>
</evidence>
<evidence type="ECO:0000313" key="7">
    <source>
        <dbReference type="EMBL" id="MBF0636917.1"/>
    </source>
</evidence>